<evidence type="ECO:0000313" key="4">
    <source>
        <dbReference type="Proteomes" id="UP001374584"/>
    </source>
</evidence>
<feature type="compositionally biased region" description="Acidic residues" evidence="1">
    <location>
        <begin position="132"/>
        <end position="145"/>
    </location>
</feature>
<dbReference type="PANTHER" id="PTHR33700">
    <property type="entry name" value="MYB-LIKE PROTEIN X"/>
    <property type="match status" value="1"/>
</dbReference>
<feature type="compositionally biased region" description="Polar residues" evidence="1">
    <location>
        <begin position="325"/>
        <end position="334"/>
    </location>
</feature>
<comment type="caution">
    <text evidence="3">The sequence shown here is derived from an EMBL/GenBank/DDBJ whole genome shotgun (WGS) entry which is preliminary data.</text>
</comment>
<reference evidence="3 4" key="1">
    <citation type="submission" date="2024-01" db="EMBL/GenBank/DDBJ databases">
        <title>The genomes of 5 underutilized Papilionoideae crops provide insights into root nodulation and disease resistanc.</title>
        <authorList>
            <person name="Jiang F."/>
        </authorList>
    </citation>
    <scope>NUCLEOTIDE SEQUENCE [LARGE SCALE GENOMIC DNA]</scope>
    <source>
        <strain evidence="3">JINMINGXINNONG_FW02</strain>
        <tissue evidence="3">Leaves</tissue>
    </source>
</reference>
<keyword evidence="2" id="KW-0472">Membrane</keyword>
<protein>
    <submittedName>
        <fullName evidence="3">Uncharacterized protein</fullName>
    </submittedName>
</protein>
<dbReference type="PANTHER" id="PTHR33700:SF4">
    <property type="entry name" value="MYB-LIKE PROTEIN X"/>
    <property type="match status" value="1"/>
</dbReference>
<accession>A0AAN9RCW2</accession>
<dbReference type="Proteomes" id="UP001374584">
    <property type="component" value="Unassembled WGS sequence"/>
</dbReference>
<feature type="transmembrane region" description="Helical" evidence="2">
    <location>
        <begin position="20"/>
        <end position="37"/>
    </location>
</feature>
<feature type="compositionally biased region" description="Basic and acidic residues" evidence="1">
    <location>
        <begin position="146"/>
        <end position="176"/>
    </location>
</feature>
<feature type="compositionally biased region" description="Basic and acidic residues" evidence="1">
    <location>
        <begin position="68"/>
        <end position="100"/>
    </location>
</feature>
<feature type="compositionally biased region" description="Acidic residues" evidence="1">
    <location>
        <begin position="101"/>
        <end position="124"/>
    </location>
</feature>
<proteinExistence type="predicted"/>
<feature type="compositionally biased region" description="Polar residues" evidence="1">
    <location>
        <begin position="360"/>
        <end position="385"/>
    </location>
</feature>
<evidence type="ECO:0000313" key="3">
    <source>
        <dbReference type="EMBL" id="KAK7366499.1"/>
    </source>
</evidence>
<feature type="compositionally biased region" description="Basic and acidic residues" evidence="1">
    <location>
        <begin position="386"/>
        <end position="398"/>
    </location>
</feature>
<feature type="region of interest" description="Disordered" evidence="1">
    <location>
        <begin position="61"/>
        <end position="218"/>
    </location>
</feature>
<dbReference type="AlphaFoldDB" id="A0AAN9RCW2"/>
<evidence type="ECO:0000256" key="1">
    <source>
        <dbReference type="SAM" id="MobiDB-lite"/>
    </source>
</evidence>
<keyword evidence="2" id="KW-1133">Transmembrane helix</keyword>
<feature type="region of interest" description="Disordered" evidence="1">
    <location>
        <begin position="310"/>
        <end position="419"/>
    </location>
</feature>
<name>A0AAN9RCW2_PHACN</name>
<organism evidence="3 4">
    <name type="scientific">Phaseolus coccineus</name>
    <name type="common">Scarlet runner bean</name>
    <name type="synonym">Phaseolus multiflorus</name>
    <dbReference type="NCBI Taxonomy" id="3886"/>
    <lineage>
        <taxon>Eukaryota</taxon>
        <taxon>Viridiplantae</taxon>
        <taxon>Streptophyta</taxon>
        <taxon>Embryophyta</taxon>
        <taxon>Tracheophyta</taxon>
        <taxon>Spermatophyta</taxon>
        <taxon>Magnoliopsida</taxon>
        <taxon>eudicotyledons</taxon>
        <taxon>Gunneridae</taxon>
        <taxon>Pentapetalae</taxon>
        <taxon>rosids</taxon>
        <taxon>fabids</taxon>
        <taxon>Fabales</taxon>
        <taxon>Fabaceae</taxon>
        <taxon>Papilionoideae</taxon>
        <taxon>50 kb inversion clade</taxon>
        <taxon>NPAAA clade</taxon>
        <taxon>indigoferoid/millettioid clade</taxon>
        <taxon>Phaseoleae</taxon>
        <taxon>Phaseolus</taxon>
    </lineage>
</organism>
<feature type="compositionally biased region" description="Low complexity" evidence="1">
    <location>
        <begin position="182"/>
        <end position="192"/>
    </location>
</feature>
<feature type="compositionally biased region" description="Basic and acidic residues" evidence="1">
    <location>
        <begin position="405"/>
        <end position="419"/>
    </location>
</feature>
<evidence type="ECO:0000256" key="2">
    <source>
        <dbReference type="SAM" id="Phobius"/>
    </source>
</evidence>
<keyword evidence="2" id="KW-0812">Transmembrane</keyword>
<gene>
    <name evidence="3" type="ORF">VNO80_08490</name>
</gene>
<sequence length="437" mass="47868">MTKRLPSRNNRTRDIKVKHILQIILFLCVCSWLIYQVKHSRDKKNKFVENYAKVSVGTQTVYPTPKLGRKDLHPGKDEENHEHKEHEDEEKDDKHGVRVGDEEDESKSDEVEDERGGGDDESDQELLAADVLLDEEEEKEAESDEKENSSKEEEKIGLVENHNSHEAREQQYKGDDASSAVTHDTGTTTTETESLLVNPDVNSEMNTKESRRNQNSSNFNIKEAELASAQSSNASLPHSVYSSHLTTTFADSHSEAGTNLTIVILGGSNNLTIISANTSFELNKAVIFSESNQTQNGTVNTIVTGEVKNVPTEGLLPGGNRVSEENQLGSSNSAVPVEIEKGDAAAGESSKLEGGELESTTKSVASNETGNNTEISETNNTQNISHVKENTDSTKDGFKGYSSDSHIHKSVADVRTDLDTLPDIRNEVDIGDATATD</sequence>
<keyword evidence="4" id="KW-1185">Reference proteome</keyword>
<dbReference type="EMBL" id="JAYMYR010000004">
    <property type="protein sequence ID" value="KAK7366499.1"/>
    <property type="molecule type" value="Genomic_DNA"/>
</dbReference>